<dbReference type="PANTHER" id="PTHR48094">
    <property type="entry name" value="PROTEIN/NUCLEIC ACID DEGLYCASE DJ-1-RELATED"/>
    <property type="match status" value="1"/>
</dbReference>
<dbReference type="EMBL" id="JAZDWZ010000002">
    <property type="protein sequence ID" value="MEE3928169.1"/>
    <property type="molecule type" value="Genomic_DNA"/>
</dbReference>
<gene>
    <name evidence="2" type="ORF">V2E24_01075</name>
</gene>
<evidence type="ECO:0000313" key="2">
    <source>
        <dbReference type="EMBL" id="MEE3928169.1"/>
    </source>
</evidence>
<sequence length="187" mass="21262">MKNILVLVHDRFNDVELVSTLSCLKRSKQFEITYFNPNTKIKNVTGSYEIVKLEVVNKVNYDDFDLMFIPGGPGAFALREDQESLSLIKNFITENKHVYAICDAPNVLFENQIIQKDEYYSAFPMYKNGFLDKKPGVNYCESYVTNTNNLITTARCADAAIALGLEIVKQNCDQKTYDAVKLSMLAE</sequence>
<dbReference type="SUPFAM" id="SSF52317">
    <property type="entry name" value="Class I glutamine amidotransferase-like"/>
    <property type="match status" value="1"/>
</dbReference>
<organism evidence="2 3">
    <name type="scientific">Mycoplasmopsis ciconiae</name>
    <dbReference type="NCBI Taxonomy" id="561067"/>
    <lineage>
        <taxon>Bacteria</taxon>
        <taxon>Bacillati</taxon>
        <taxon>Mycoplasmatota</taxon>
        <taxon>Mycoplasmoidales</taxon>
        <taxon>Metamycoplasmataceae</taxon>
        <taxon>Mycoplasmopsis</taxon>
    </lineage>
</organism>
<reference evidence="2" key="1">
    <citation type="submission" date="2024-01" db="EMBL/GenBank/DDBJ databases">
        <title>Genome sequence of Mycoplasma ciconiae type strain DSM 25251.</title>
        <authorList>
            <person name="Spergser J."/>
        </authorList>
    </citation>
    <scope>NUCLEOTIDE SEQUENCE [LARGE SCALE GENOMIC DNA]</scope>
    <source>
        <strain evidence="2">DSM 25251</strain>
    </source>
</reference>
<evidence type="ECO:0000259" key="1">
    <source>
        <dbReference type="Pfam" id="PF01965"/>
    </source>
</evidence>
<dbReference type="InterPro" id="IPR050325">
    <property type="entry name" value="Prot/Nucl_acid_deglycase"/>
</dbReference>
<dbReference type="Proteomes" id="UP001344817">
    <property type="component" value="Unassembled WGS sequence"/>
</dbReference>
<comment type="caution">
    <text evidence="2">The sequence shown here is derived from an EMBL/GenBank/DDBJ whole genome shotgun (WGS) entry which is preliminary data.</text>
</comment>
<dbReference type="Gene3D" id="3.40.50.880">
    <property type="match status" value="1"/>
</dbReference>
<evidence type="ECO:0000313" key="3">
    <source>
        <dbReference type="Proteomes" id="UP001344817"/>
    </source>
</evidence>
<dbReference type="Pfam" id="PF01965">
    <property type="entry name" value="DJ-1_PfpI"/>
    <property type="match status" value="1"/>
</dbReference>
<proteinExistence type="predicted"/>
<accession>A0ABU7MKX8</accession>
<dbReference type="PANTHER" id="PTHR48094:SF12">
    <property type="entry name" value="PARKINSON DISEASE PROTEIN 7 HOMOLOG"/>
    <property type="match status" value="1"/>
</dbReference>
<keyword evidence="3" id="KW-1185">Reference proteome</keyword>
<dbReference type="CDD" id="cd03135">
    <property type="entry name" value="GATase1_DJ-1"/>
    <property type="match status" value="1"/>
</dbReference>
<feature type="domain" description="DJ-1/PfpI" evidence="1">
    <location>
        <begin position="2"/>
        <end position="170"/>
    </location>
</feature>
<dbReference type="InterPro" id="IPR029062">
    <property type="entry name" value="Class_I_gatase-like"/>
</dbReference>
<protein>
    <submittedName>
        <fullName evidence="2">DJ-1/PfpI family protein</fullName>
    </submittedName>
</protein>
<name>A0ABU7MKX8_9BACT</name>
<dbReference type="RefSeq" id="WP_330500581.1">
    <property type="nucleotide sequence ID" value="NZ_JAZDWZ010000002.1"/>
</dbReference>
<dbReference type="InterPro" id="IPR002818">
    <property type="entry name" value="DJ-1/PfpI"/>
</dbReference>